<dbReference type="Gene3D" id="1.25.10.10">
    <property type="entry name" value="Leucine-rich Repeat Variant"/>
    <property type="match status" value="1"/>
</dbReference>
<dbReference type="InterPro" id="IPR011989">
    <property type="entry name" value="ARM-like"/>
</dbReference>
<reference evidence="7 8" key="1">
    <citation type="journal article" date="2016" name="Proc. Natl. Acad. Sci. U.S.A.">
        <title>Comparative genomics of biotechnologically important yeasts.</title>
        <authorList>
            <person name="Riley R."/>
            <person name="Haridas S."/>
            <person name="Wolfe K.H."/>
            <person name="Lopes M.R."/>
            <person name="Hittinger C.T."/>
            <person name="Goeker M."/>
            <person name="Salamov A.A."/>
            <person name="Wisecaver J.H."/>
            <person name="Long T.M."/>
            <person name="Calvey C.H."/>
            <person name="Aerts A.L."/>
            <person name="Barry K.W."/>
            <person name="Choi C."/>
            <person name="Clum A."/>
            <person name="Coughlan A.Y."/>
            <person name="Deshpande S."/>
            <person name="Douglass A.P."/>
            <person name="Hanson S.J."/>
            <person name="Klenk H.-P."/>
            <person name="LaButti K.M."/>
            <person name="Lapidus A."/>
            <person name="Lindquist E.A."/>
            <person name="Lipzen A.M."/>
            <person name="Meier-Kolthoff J.P."/>
            <person name="Ohm R.A."/>
            <person name="Otillar R.P."/>
            <person name="Pangilinan J.L."/>
            <person name="Peng Y."/>
            <person name="Rokas A."/>
            <person name="Rosa C.A."/>
            <person name="Scheuner C."/>
            <person name="Sibirny A.A."/>
            <person name="Slot J.C."/>
            <person name="Stielow J.B."/>
            <person name="Sun H."/>
            <person name="Kurtzman C.P."/>
            <person name="Blackwell M."/>
            <person name="Grigoriev I.V."/>
            <person name="Jeffries T.W."/>
        </authorList>
    </citation>
    <scope>NUCLEOTIDE SEQUENCE [LARGE SCALE GENOMIC DNA]</scope>
    <source>
        <strain evidence="7 8">DSM 6958</strain>
    </source>
</reference>
<evidence type="ECO:0000256" key="5">
    <source>
        <dbReference type="ARBA" id="ARBA00023242"/>
    </source>
</evidence>
<gene>
    <name evidence="7" type="ORF">NADFUDRAFT_49254</name>
</gene>
<keyword evidence="2" id="KW-0597">Phosphoprotein</keyword>
<dbReference type="STRING" id="857566.A0A1E3PT49"/>
<keyword evidence="8" id="KW-1185">Reference proteome</keyword>
<accession>A0A1E3PT49</accession>
<dbReference type="OrthoDB" id="1898821at2759"/>
<comment type="subcellular location">
    <subcellularLocation>
        <location evidence="1">Nucleus</location>
    </subcellularLocation>
</comment>
<evidence type="ECO:0000256" key="4">
    <source>
        <dbReference type="ARBA" id="ARBA00023054"/>
    </source>
</evidence>
<dbReference type="GO" id="GO:0005681">
    <property type="term" value="C:spliceosomal complex"/>
    <property type="evidence" value="ECO:0007669"/>
    <property type="project" value="TreeGrafter"/>
</dbReference>
<dbReference type="Pfam" id="PF08216">
    <property type="entry name" value="CTNNBL"/>
    <property type="match status" value="1"/>
</dbReference>
<evidence type="ECO:0000313" key="8">
    <source>
        <dbReference type="Proteomes" id="UP000095009"/>
    </source>
</evidence>
<dbReference type="EMBL" id="KV454406">
    <property type="protein sequence ID" value="ODQ68615.1"/>
    <property type="molecule type" value="Genomic_DNA"/>
</dbReference>
<organism evidence="7 8">
    <name type="scientific">Nadsonia fulvescens var. elongata DSM 6958</name>
    <dbReference type="NCBI Taxonomy" id="857566"/>
    <lineage>
        <taxon>Eukaryota</taxon>
        <taxon>Fungi</taxon>
        <taxon>Dikarya</taxon>
        <taxon>Ascomycota</taxon>
        <taxon>Saccharomycotina</taxon>
        <taxon>Dipodascomycetes</taxon>
        <taxon>Dipodascales</taxon>
        <taxon>Dipodascales incertae sedis</taxon>
        <taxon>Nadsonia</taxon>
    </lineage>
</organism>
<evidence type="ECO:0000256" key="2">
    <source>
        <dbReference type="ARBA" id="ARBA00022553"/>
    </source>
</evidence>
<dbReference type="InterPro" id="IPR039678">
    <property type="entry name" value="CTNNBL1"/>
</dbReference>
<dbReference type="SUPFAM" id="SSF48371">
    <property type="entry name" value="ARM repeat"/>
    <property type="match status" value="1"/>
</dbReference>
<dbReference type="Proteomes" id="UP000095009">
    <property type="component" value="Unassembled WGS sequence"/>
</dbReference>
<dbReference type="SMART" id="SM01156">
    <property type="entry name" value="DUF1716"/>
    <property type="match status" value="1"/>
</dbReference>
<name>A0A1E3PT49_9ASCO</name>
<sequence length="645" mass="73583">MSNIDDLFRAHRKRSDVNLEDHDRQKIVKLNLENDEDSSDKNIDDYYQKDSIISYINEKELEIGNSHSLEDESSLKRLLLKFERAVTYNAEQRSKYHEDPIKFLPSEEALHDIVKSLSSLAIIPSLYPTFISVGSLSTLVSLIGHENSDIADSTIQVLKELTDQDIDENESDPTNVEKLAEIIVKDENILSCIVAHLQRLQIEEKEGSNNMEELVLNSLSLLDNLHEFDGLPSIFLADKKINWLAENIRECKFISPERIRQYCLELIFVLLQSAATMRSRFLLHSPQIIDTLLVILSGYISGPNKEDEIGTNCVNILQILVLLDSGREEFLAQEGVELMILFIKTMPSSSSSRWLRDGALNILVDAISSFKSEPVAKRVVNCGGLGVIFGNFSKSIKEALSIAEKHEKHAKLHFNRILVENLISVMANLLRLLSDESDEYVRVIGKLSESGFSKLTQMIQVRALVAEHLKIIDQNIKAQESELLKEMNEGDPEYIEADTEWFIRRLDGGLEILKKIDVILIWVWLDKGQYKADIEDILSQQGEGCTLNDIKTNLTKYKEELVISYPDNRTDNENKDFDEELDRLIAENVDQNEISIKQETALLQAYNVTAVSTASSHHFEKIEFQEFDAHGKYNPQKWFQPLSQE</sequence>
<feature type="domain" description="Beta-catenin-like protein 1 N-terminal" evidence="6">
    <location>
        <begin position="57"/>
        <end position="155"/>
    </location>
</feature>
<proteinExistence type="predicted"/>
<protein>
    <submittedName>
        <fullName evidence="7">DUF1716-domain-containing protein</fullName>
    </submittedName>
</protein>
<evidence type="ECO:0000313" key="7">
    <source>
        <dbReference type="EMBL" id="ODQ68615.1"/>
    </source>
</evidence>
<evidence type="ECO:0000259" key="6">
    <source>
        <dbReference type="SMART" id="SM01156"/>
    </source>
</evidence>
<keyword evidence="5" id="KW-0539">Nucleus</keyword>
<dbReference type="PANTHER" id="PTHR14978">
    <property type="entry name" value="BETA-CATENIN-LIKE PROTEIN 1 NUCLEAR ASSOCIATED PROTEIN"/>
    <property type="match status" value="1"/>
</dbReference>
<evidence type="ECO:0000256" key="1">
    <source>
        <dbReference type="ARBA" id="ARBA00004123"/>
    </source>
</evidence>
<dbReference type="InterPro" id="IPR013180">
    <property type="entry name" value="CTNNBL1_N"/>
</dbReference>
<dbReference type="InterPro" id="IPR016024">
    <property type="entry name" value="ARM-type_fold"/>
</dbReference>
<evidence type="ECO:0000256" key="3">
    <source>
        <dbReference type="ARBA" id="ARBA00022737"/>
    </source>
</evidence>
<keyword evidence="3" id="KW-0677">Repeat</keyword>
<keyword evidence="4" id="KW-0175">Coiled coil</keyword>
<dbReference type="PANTHER" id="PTHR14978:SF0">
    <property type="entry name" value="BETA-CATENIN-LIKE PROTEIN 1"/>
    <property type="match status" value="1"/>
</dbReference>
<dbReference type="AlphaFoldDB" id="A0A1E3PT49"/>